<dbReference type="Gene3D" id="3.60.10.10">
    <property type="entry name" value="Endonuclease/exonuclease/phosphatase"/>
    <property type="match status" value="1"/>
</dbReference>
<dbReference type="InterPro" id="IPR005135">
    <property type="entry name" value="Endo/exonuclease/phosphatase"/>
</dbReference>
<evidence type="ECO:0000259" key="1">
    <source>
        <dbReference type="Pfam" id="PF03372"/>
    </source>
</evidence>
<proteinExistence type="predicted"/>
<dbReference type="PANTHER" id="PTHR23227">
    <property type="entry name" value="BUCENTAUR RELATED"/>
    <property type="match status" value="1"/>
</dbReference>
<dbReference type="InterPro" id="IPR027124">
    <property type="entry name" value="Swc5/CFDP1/2"/>
</dbReference>
<evidence type="ECO:0000313" key="2">
    <source>
        <dbReference type="Proteomes" id="UP000515154"/>
    </source>
</evidence>
<name>A0A6P7TWQ5_9MOLL</name>
<dbReference type="RefSeq" id="XP_029656834.1">
    <property type="nucleotide sequence ID" value="XM_029800974.1"/>
</dbReference>
<accession>A0A6P7TWQ5</accession>
<dbReference type="CDD" id="cd09076">
    <property type="entry name" value="L1-EN"/>
    <property type="match status" value="1"/>
</dbReference>
<keyword evidence="2" id="KW-1185">Reference proteome</keyword>
<dbReference type="SUPFAM" id="SSF56219">
    <property type="entry name" value="DNase I-like"/>
    <property type="match status" value="1"/>
</dbReference>
<dbReference type="PANTHER" id="PTHR23227:SF85">
    <property type="entry name" value="CRANIOFACIAL DEVELOPMENT PROTEIN 2"/>
    <property type="match status" value="1"/>
</dbReference>
<gene>
    <name evidence="3" type="primary">LOC115230854</name>
</gene>
<dbReference type="Proteomes" id="UP000515154">
    <property type="component" value="Unplaced"/>
</dbReference>
<evidence type="ECO:0000313" key="3">
    <source>
        <dbReference type="RefSeq" id="XP_029656834.1"/>
    </source>
</evidence>
<sequence length="316" mass="36113">MNDSRKTAVINTELKRLNIDITALQETRLAADGMLREKDYTFYWQGRPVEEARQHGVGFAVRNSLLPMVIPPSNGSERILTLNLATSTGKANIISAYVPTLHSPQEIKDRFYEELDATISQIPGSEPIFLLGDFNARVESDHGAWPDCLGRFGVGKVNENGQRLLELCSYRKLCVSNTFFMTKPHHQVSWRHPRSGHWHQLDMVITRRAHLGSVLLIRSYHGADCDTDHSLVCSRVRLAPKKINRPVGKSRPRINTARTTNPDLRSKFTKRMEEALKDHAATTIEERWQIIRDTTCRIAMSSLGKRERRNQDWFEA</sequence>
<dbReference type="InterPro" id="IPR036691">
    <property type="entry name" value="Endo/exonu/phosph_ase_sf"/>
</dbReference>
<dbReference type="KEGG" id="osn:115230854"/>
<dbReference type="GO" id="GO:0003824">
    <property type="term" value="F:catalytic activity"/>
    <property type="evidence" value="ECO:0007669"/>
    <property type="project" value="InterPro"/>
</dbReference>
<organism evidence="2 3">
    <name type="scientific">Octopus sinensis</name>
    <name type="common">East Asian common octopus</name>
    <dbReference type="NCBI Taxonomy" id="2607531"/>
    <lineage>
        <taxon>Eukaryota</taxon>
        <taxon>Metazoa</taxon>
        <taxon>Spiralia</taxon>
        <taxon>Lophotrochozoa</taxon>
        <taxon>Mollusca</taxon>
        <taxon>Cephalopoda</taxon>
        <taxon>Coleoidea</taxon>
        <taxon>Octopodiformes</taxon>
        <taxon>Octopoda</taxon>
        <taxon>Incirrata</taxon>
        <taxon>Octopodidae</taxon>
        <taxon>Octopus</taxon>
    </lineage>
</organism>
<reference evidence="3" key="1">
    <citation type="submission" date="2025-08" db="UniProtKB">
        <authorList>
            <consortium name="RefSeq"/>
        </authorList>
    </citation>
    <scope>IDENTIFICATION</scope>
</reference>
<dbReference type="AlphaFoldDB" id="A0A6P7TWQ5"/>
<dbReference type="Pfam" id="PF03372">
    <property type="entry name" value="Exo_endo_phos"/>
    <property type="match status" value="1"/>
</dbReference>
<protein>
    <submittedName>
        <fullName evidence="3">Craniofacial development protein 2-like</fullName>
    </submittedName>
</protein>
<feature type="domain" description="Endonuclease/exonuclease/phosphatase" evidence="1">
    <location>
        <begin position="5"/>
        <end position="208"/>
    </location>
</feature>